<proteinExistence type="predicted"/>
<evidence type="ECO:0000259" key="2">
    <source>
        <dbReference type="Pfam" id="PF08544"/>
    </source>
</evidence>
<gene>
    <name evidence="3" type="ORF">RWE15_11950</name>
</gene>
<dbReference type="Pfam" id="PF08544">
    <property type="entry name" value="GHMP_kinases_C"/>
    <property type="match status" value="1"/>
</dbReference>
<dbReference type="InterPro" id="IPR036554">
    <property type="entry name" value="GHMP_kinase_C_sf"/>
</dbReference>
<feature type="domain" description="GHMP kinase C-terminal" evidence="2">
    <location>
        <begin position="3"/>
        <end position="38"/>
    </location>
</feature>
<dbReference type="Gene3D" id="3.30.70.890">
    <property type="entry name" value="GHMP kinase, C-terminal domain"/>
    <property type="match status" value="1"/>
</dbReference>
<dbReference type="EMBL" id="JAWDIP010000003">
    <property type="protein sequence ID" value="MDY0395008.1"/>
    <property type="molecule type" value="Genomic_DNA"/>
</dbReference>
<accession>A0ABU5C840</accession>
<dbReference type="SUPFAM" id="SSF55060">
    <property type="entry name" value="GHMP Kinase, C-terminal domain"/>
    <property type="match status" value="1"/>
</dbReference>
<reference evidence="3 4" key="1">
    <citation type="submission" date="2023-10" db="EMBL/GenBank/DDBJ databases">
        <title>Virgibacillus halophilus 5B73C genome.</title>
        <authorList>
            <person name="Miliotis G."/>
            <person name="Sengupta P."/>
            <person name="Hameed A."/>
            <person name="Chuvochina M."/>
            <person name="Mcdonagh F."/>
            <person name="Simpson A.C."/>
            <person name="Singh N.K."/>
            <person name="Rekha P.D."/>
            <person name="Raman K."/>
            <person name="Hugenholtz P."/>
            <person name="Venkateswaran K."/>
        </authorList>
    </citation>
    <scope>NUCLEOTIDE SEQUENCE [LARGE SCALE GENOMIC DNA]</scope>
    <source>
        <strain evidence="3 4">5B73C</strain>
    </source>
</reference>
<evidence type="ECO:0000256" key="1">
    <source>
        <dbReference type="ARBA" id="ARBA00022679"/>
    </source>
</evidence>
<evidence type="ECO:0000313" key="3">
    <source>
        <dbReference type="EMBL" id="MDY0395008.1"/>
    </source>
</evidence>
<organism evidence="3 4">
    <name type="scientific">Tigheibacillus halophilus</name>
    <dbReference type="NCBI Taxonomy" id="361280"/>
    <lineage>
        <taxon>Bacteria</taxon>
        <taxon>Bacillati</taxon>
        <taxon>Bacillota</taxon>
        <taxon>Bacilli</taxon>
        <taxon>Bacillales</taxon>
        <taxon>Bacillaceae</taxon>
        <taxon>Tigheibacillus</taxon>
    </lineage>
</organism>
<sequence length="53" mass="5216">MGGAGKPSGAGGGDCGIAFMPTEKSARQLKVSWEKAGIQALDLQICPVGAAAL</sequence>
<keyword evidence="1" id="KW-0808">Transferase</keyword>
<keyword evidence="4" id="KW-1185">Reference proteome</keyword>
<protein>
    <recommendedName>
        <fullName evidence="2">GHMP kinase C-terminal domain-containing protein</fullName>
    </recommendedName>
</protein>
<comment type="caution">
    <text evidence="3">The sequence shown here is derived from an EMBL/GenBank/DDBJ whole genome shotgun (WGS) entry which is preliminary data.</text>
</comment>
<evidence type="ECO:0000313" key="4">
    <source>
        <dbReference type="Proteomes" id="UP001281447"/>
    </source>
</evidence>
<name>A0ABU5C840_9BACI</name>
<dbReference type="InterPro" id="IPR013750">
    <property type="entry name" value="GHMP_kinase_C_dom"/>
</dbReference>
<dbReference type="Proteomes" id="UP001281447">
    <property type="component" value="Unassembled WGS sequence"/>
</dbReference>